<dbReference type="PIRSF" id="PIRSF018427">
    <property type="entry name" value="Isopntndiph_ism"/>
    <property type="match status" value="1"/>
</dbReference>
<evidence type="ECO:0000313" key="14">
    <source>
        <dbReference type="Proteomes" id="UP000320390"/>
    </source>
</evidence>
<dbReference type="PANTHER" id="PTHR10885:SF0">
    <property type="entry name" value="ISOPENTENYL-DIPHOSPHATE DELTA-ISOMERASE"/>
    <property type="match status" value="1"/>
</dbReference>
<keyword evidence="8" id="KW-0414">Isoprene biosynthesis</keyword>
<evidence type="ECO:0000256" key="5">
    <source>
        <dbReference type="ARBA" id="ARBA00022723"/>
    </source>
</evidence>
<keyword evidence="14" id="KW-1185">Reference proteome</keyword>
<proteinExistence type="inferred from homology"/>
<protein>
    <recommendedName>
        <fullName evidence="3 10">Isopentenyl-diphosphate delta-isomerase</fullName>
        <ecNumber evidence="3 10">5.3.3.2</ecNumber>
    </recommendedName>
</protein>
<evidence type="ECO:0000256" key="8">
    <source>
        <dbReference type="ARBA" id="ARBA00023229"/>
    </source>
</evidence>
<evidence type="ECO:0000256" key="3">
    <source>
        <dbReference type="ARBA" id="ARBA00012057"/>
    </source>
</evidence>
<dbReference type="Proteomes" id="UP000320390">
    <property type="component" value="Chromosome"/>
</dbReference>
<evidence type="ECO:0000256" key="11">
    <source>
        <dbReference type="PIRSR" id="PIRSR018427-1"/>
    </source>
</evidence>
<evidence type="ECO:0000256" key="4">
    <source>
        <dbReference type="ARBA" id="ARBA00022490"/>
    </source>
</evidence>
<dbReference type="InterPro" id="IPR000086">
    <property type="entry name" value="NUDIX_hydrolase_dom"/>
</dbReference>
<keyword evidence="4" id="KW-0963">Cytoplasm</keyword>
<gene>
    <name evidence="13" type="primary">idi</name>
    <name evidence="13" type="ORF">Poly30_49630</name>
</gene>
<comment type="pathway">
    <text evidence="1">Isoprenoid biosynthesis; dimethylallyl diphosphate biosynthesis; dimethylallyl diphosphate from isopentenyl diphosphate: step 1/1.</text>
</comment>
<dbReference type="AlphaFoldDB" id="A0A518EZ90"/>
<reference evidence="13 14" key="1">
    <citation type="submission" date="2019-02" db="EMBL/GenBank/DDBJ databases">
        <title>Deep-cultivation of Planctomycetes and their phenomic and genomic characterization uncovers novel biology.</title>
        <authorList>
            <person name="Wiegand S."/>
            <person name="Jogler M."/>
            <person name="Boedeker C."/>
            <person name="Pinto D."/>
            <person name="Vollmers J."/>
            <person name="Rivas-Marin E."/>
            <person name="Kohn T."/>
            <person name="Peeters S.H."/>
            <person name="Heuer A."/>
            <person name="Rast P."/>
            <person name="Oberbeckmann S."/>
            <person name="Bunk B."/>
            <person name="Jeske O."/>
            <person name="Meyerdierks A."/>
            <person name="Storesund J.E."/>
            <person name="Kallscheuer N."/>
            <person name="Luecker S."/>
            <person name="Lage O.M."/>
            <person name="Pohl T."/>
            <person name="Merkel B.J."/>
            <person name="Hornburger P."/>
            <person name="Mueller R.-W."/>
            <person name="Bruemmer F."/>
            <person name="Labrenz M."/>
            <person name="Spormann A.M."/>
            <person name="Op den Camp H."/>
            <person name="Overmann J."/>
            <person name="Amann R."/>
            <person name="Jetten M.S.M."/>
            <person name="Mascher T."/>
            <person name="Medema M.H."/>
            <person name="Devos D.P."/>
            <person name="Kaster A.-K."/>
            <person name="Ovreas L."/>
            <person name="Rohde M."/>
            <person name="Galperin M.Y."/>
            <person name="Jogler C."/>
        </authorList>
    </citation>
    <scope>NUCLEOTIDE SEQUENCE [LARGE SCALE GENOMIC DNA]</scope>
    <source>
        <strain evidence="13 14">Poly30</strain>
    </source>
</reference>
<keyword evidence="9 13" id="KW-0413">Isomerase</keyword>
<evidence type="ECO:0000256" key="10">
    <source>
        <dbReference type="NCBIfam" id="TIGR02150"/>
    </source>
</evidence>
<dbReference type="PANTHER" id="PTHR10885">
    <property type="entry name" value="ISOPENTENYL-DIPHOSPHATE DELTA-ISOMERASE"/>
    <property type="match status" value="1"/>
</dbReference>
<dbReference type="GO" id="GO:0046872">
    <property type="term" value="F:metal ion binding"/>
    <property type="evidence" value="ECO:0007669"/>
    <property type="project" value="UniProtKB-KW"/>
</dbReference>
<dbReference type="SUPFAM" id="SSF55811">
    <property type="entry name" value="Nudix"/>
    <property type="match status" value="1"/>
</dbReference>
<dbReference type="EMBL" id="CP036434">
    <property type="protein sequence ID" value="QDV09405.1"/>
    <property type="molecule type" value="Genomic_DNA"/>
</dbReference>
<evidence type="ECO:0000313" key="13">
    <source>
        <dbReference type="EMBL" id="QDV09405.1"/>
    </source>
</evidence>
<keyword evidence="5" id="KW-0479">Metal-binding</keyword>
<feature type="active site" evidence="11">
    <location>
        <position position="81"/>
    </location>
</feature>
<dbReference type="GO" id="GO:0009240">
    <property type="term" value="P:isopentenyl diphosphate biosynthetic process"/>
    <property type="evidence" value="ECO:0007669"/>
    <property type="project" value="TreeGrafter"/>
</dbReference>
<dbReference type="GO" id="GO:0050992">
    <property type="term" value="P:dimethylallyl diphosphate biosynthetic process"/>
    <property type="evidence" value="ECO:0007669"/>
    <property type="project" value="UniProtKB-UniPathway"/>
</dbReference>
<dbReference type="Gene3D" id="3.90.79.10">
    <property type="entry name" value="Nucleoside Triphosphate Pyrophosphohydrolase"/>
    <property type="match status" value="1"/>
</dbReference>
<evidence type="ECO:0000256" key="6">
    <source>
        <dbReference type="ARBA" id="ARBA00022842"/>
    </source>
</evidence>
<dbReference type="NCBIfam" id="NF002995">
    <property type="entry name" value="PRK03759.1"/>
    <property type="match status" value="1"/>
</dbReference>
<dbReference type="GO" id="GO:0005737">
    <property type="term" value="C:cytoplasm"/>
    <property type="evidence" value="ECO:0007669"/>
    <property type="project" value="TreeGrafter"/>
</dbReference>
<evidence type="ECO:0000259" key="12">
    <source>
        <dbReference type="PROSITE" id="PS51462"/>
    </source>
</evidence>
<dbReference type="InterPro" id="IPR056375">
    <property type="entry name" value="Idi_bact"/>
</dbReference>
<sequence length="190" mass="21633">MSADQDPAMSPWGPRASEKLILVNEGDEVVGTATRAACHEGDGLLHRAFSVYLFDALGRLMIHRRHGSKPLWPGFWSNSCCSHPRHGEDVLEAARRRTKEELGLDVELVPIHRYAYRARYGDVGSEYELVHVFVGRCDPEEIDPDPEEIADLRLFDVEAMDEAIGEESIFTPWFRMAWPTVKERWEKALA</sequence>
<keyword evidence="6" id="KW-0460">Magnesium</keyword>
<dbReference type="HAMAP" id="MF_00202">
    <property type="entry name" value="Idi"/>
    <property type="match status" value="1"/>
</dbReference>
<evidence type="ECO:0000256" key="1">
    <source>
        <dbReference type="ARBA" id="ARBA00004826"/>
    </source>
</evidence>
<evidence type="ECO:0000256" key="7">
    <source>
        <dbReference type="ARBA" id="ARBA00023211"/>
    </source>
</evidence>
<organism evidence="13 14">
    <name type="scientific">Saltatorellus ferox</name>
    <dbReference type="NCBI Taxonomy" id="2528018"/>
    <lineage>
        <taxon>Bacteria</taxon>
        <taxon>Pseudomonadati</taxon>
        <taxon>Planctomycetota</taxon>
        <taxon>Planctomycetia</taxon>
        <taxon>Planctomycetia incertae sedis</taxon>
        <taxon>Saltatorellus</taxon>
    </lineage>
</organism>
<accession>A0A518EZ90</accession>
<evidence type="ECO:0000256" key="9">
    <source>
        <dbReference type="ARBA" id="ARBA00023235"/>
    </source>
</evidence>
<dbReference type="OrthoDB" id="9786032at2"/>
<keyword evidence="7" id="KW-0464">Manganese</keyword>
<dbReference type="CDD" id="cd02885">
    <property type="entry name" value="NUDIX_IPP_Isomerase"/>
    <property type="match status" value="1"/>
</dbReference>
<dbReference type="NCBIfam" id="TIGR02150">
    <property type="entry name" value="IPP_isom_1"/>
    <property type="match status" value="1"/>
</dbReference>
<comment type="similarity">
    <text evidence="2">Belongs to the IPP isomerase type 1 family.</text>
</comment>
<dbReference type="Pfam" id="PF00293">
    <property type="entry name" value="NUDIX"/>
    <property type="match status" value="1"/>
</dbReference>
<dbReference type="InterPro" id="IPR015797">
    <property type="entry name" value="NUDIX_hydrolase-like_dom_sf"/>
</dbReference>
<feature type="domain" description="Nudix hydrolase" evidence="12">
    <location>
        <begin position="44"/>
        <end position="176"/>
    </location>
</feature>
<dbReference type="UniPathway" id="UPA00059">
    <property type="reaction ID" value="UER00104"/>
</dbReference>
<dbReference type="PROSITE" id="PS51462">
    <property type="entry name" value="NUDIX"/>
    <property type="match status" value="1"/>
</dbReference>
<evidence type="ECO:0000256" key="2">
    <source>
        <dbReference type="ARBA" id="ARBA00007579"/>
    </source>
</evidence>
<name>A0A518EZ90_9BACT</name>
<dbReference type="GO" id="GO:0004452">
    <property type="term" value="F:isopentenyl-diphosphate delta-isomerase activity"/>
    <property type="evidence" value="ECO:0007669"/>
    <property type="project" value="UniProtKB-UniRule"/>
</dbReference>
<dbReference type="EC" id="5.3.3.2" evidence="3 10"/>
<feature type="active site" evidence="11">
    <location>
        <position position="128"/>
    </location>
</feature>
<dbReference type="InterPro" id="IPR011876">
    <property type="entry name" value="IsopentenylPP_isomerase_typ1"/>
</dbReference>